<organism evidence="1 2">
    <name type="scientific">Paenibacillus sepulcri</name>
    <dbReference type="NCBI Taxonomy" id="359917"/>
    <lineage>
        <taxon>Bacteria</taxon>
        <taxon>Bacillati</taxon>
        <taxon>Bacillota</taxon>
        <taxon>Bacilli</taxon>
        <taxon>Bacillales</taxon>
        <taxon>Paenibacillaceae</taxon>
        <taxon>Paenibacillus</taxon>
    </lineage>
</organism>
<dbReference type="Gene3D" id="3.20.20.30">
    <property type="entry name" value="Luciferase-like domain"/>
    <property type="match status" value="1"/>
</dbReference>
<proteinExistence type="predicted"/>
<protein>
    <recommendedName>
        <fullName evidence="3">LLM class flavin-dependent oxidoreductase</fullName>
    </recommendedName>
</protein>
<sequence length="122" mass="13477">AFKPSPRCPGPRTIVTVGFVCADTEEEARELAAAGMSLFQSNISTEELAALAARKLLAGTPEALTMRLEEMSLQYGVDEFMLVTMIPDYRKRLRSFELLARSMWSSGGLQTQDKERGGFNGR</sequence>
<evidence type="ECO:0000313" key="1">
    <source>
        <dbReference type="EMBL" id="MBW7458544.1"/>
    </source>
</evidence>
<comment type="caution">
    <text evidence="1">The sequence shown here is derived from an EMBL/GenBank/DDBJ whole genome shotgun (WGS) entry which is preliminary data.</text>
</comment>
<accession>A0ABS7CCD0</accession>
<name>A0ABS7CCD0_9BACL</name>
<feature type="non-terminal residue" evidence="1">
    <location>
        <position position="1"/>
    </location>
</feature>
<keyword evidence="2" id="KW-1185">Reference proteome</keyword>
<dbReference type="InterPro" id="IPR036661">
    <property type="entry name" value="Luciferase-like_sf"/>
</dbReference>
<dbReference type="Proteomes" id="UP001519887">
    <property type="component" value="Unassembled WGS sequence"/>
</dbReference>
<evidence type="ECO:0008006" key="3">
    <source>
        <dbReference type="Google" id="ProtNLM"/>
    </source>
</evidence>
<evidence type="ECO:0000313" key="2">
    <source>
        <dbReference type="Proteomes" id="UP001519887"/>
    </source>
</evidence>
<gene>
    <name evidence="1" type="ORF">K0U00_31330</name>
</gene>
<reference evidence="1 2" key="1">
    <citation type="submission" date="2021-07" db="EMBL/GenBank/DDBJ databases">
        <title>Paenibacillus radiodurans sp. nov., isolated from the southeastern edge of Tengger Desert.</title>
        <authorList>
            <person name="Zhang G."/>
        </authorList>
    </citation>
    <scope>NUCLEOTIDE SEQUENCE [LARGE SCALE GENOMIC DNA]</scope>
    <source>
        <strain evidence="1 2">CCM 7311</strain>
    </source>
</reference>
<dbReference type="SUPFAM" id="SSF51679">
    <property type="entry name" value="Bacterial luciferase-like"/>
    <property type="match status" value="1"/>
</dbReference>
<dbReference type="EMBL" id="JAHZIK010001236">
    <property type="protein sequence ID" value="MBW7458544.1"/>
    <property type="molecule type" value="Genomic_DNA"/>
</dbReference>